<gene>
    <name evidence="11" type="primary">bphC</name>
</gene>
<comment type="similarity">
    <text evidence="2 9">Belongs to the extradiol ring-cleavage dioxygenase family.</text>
</comment>
<comment type="cofactor">
    <cofactor evidence="1 9">
        <name>Fe(2+)</name>
        <dbReference type="ChEBI" id="CHEBI:29033"/>
    </cofactor>
</comment>
<dbReference type="InterPro" id="IPR004360">
    <property type="entry name" value="Glyas_Fos-R_dOase_dom"/>
</dbReference>
<dbReference type="Pfam" id="PF22632">
    <property type="entry name" value="BphC_D1"/>
    <property type="match status" value="1"/>
</dbReference>
<evidence type="ECO:0000259" key="10">
    <source>
        <dbReference type="PROSITE" id="PS51819"/>
    </source>
</evidence>
<dbReference type="InterPro" id="IPR017626">
    <property type="entry name" value="DiOHbiphenyl_dOase"/>
</dbReference>
<dbReference type="PROSITE" id="PS51819">
    <property type="entry name" value="VOC"/>
    <property type="match status" value="2"/>
</dbReference>
<dbReference type="Gene3D" id="3.10.180.10">
    <property type="entry name" value="2,3-Dihydroxybiphenyl 1,2-Dioxygenase, domain 1"/>
    <property type="match status" value="2"/>
</dbReference>
<sequence length="304" mass="33230">MSVKNLGYMGFSVKDVPAWRSFMTHKLGLHEAIGDDTHALYRLDSRAWRIAVDKGDADDLAYAGYEVTDARDLAQMEEKLKQAGVAVTNDAALAKRRGVLGLISFSDPFGLPLEIYYGPSEVFDQPFASPTGVSGFLTGEQGLGHFVRCVPDPQKALAFYTDVLGFQLSDVIDIKAGPNFVVPAYFLHCNGRHHTIALAAFPLPRRIHHFMIEANSLDDVGLAYDRIAADDMITSTLGRHSNDHMVSFYAVTPSGFDVEFGWGARTVDASWTVVRHDAISVWGHKPVRHGALVPGQVVPTGETA</sequence>
<evidence type="ECO:0000256" key="7">
    <source>
        <dbReference type="ARBA" id="ARBA00023002"/>
    </source>
</evidence>
<dbReference type="InterPro" id="IPR037523">
    <property type="entry name" value="VOC_core"/>
</dbReference>
<dbReference type="GO" id="GO:0042178">
    <property type="term" value="P:xenobiotic catabolic process"/>
    <property type="evidence" value="ECO:0007669"/>
    <property type="project" value="InterPro"/>
</dbReference>
<evidence type="ECO:0000256" key="6">
    <source>
        <dbReference type="ARBA" id="ARBA00022964"/>
    </source>
</evidence>
<evidence type="ECO:0000313" key="11">
    <source>
        <dbReference type="EMBL" id="ABX56043.1"/>
    </source>
</evidence>
<evidence type="ECO:0000256" key="5">
    <source>
        <dbReference type="ARBA" id="ARBA00022797"/>
    </source>
</evidence>
<dbReference type="NCBIfam" id="TIGR03213">
    <property type="entry name" value="23dbph12diox"/>
    <property type="match status" value="1"/>
</dbReference>
<evidence type="ECO:0000256" key="2">
    <source>
        <dbReference type="ARBA" id="ARBA00008784"/>
    </source>
</evidence>
<evidence type="ECO:0000256" key="4">
    <source>
        <dbReference type="ARBA" id="ARBA00022737"/>
    </source>
</evidence>
<dbReference type="SUPFAM" id="SSF54593">
    <property type="entry name" value="Glyoxalase/Bleomycin resistance protein/Dihydroxybiphenyl dioxygenase"/>
    <property type="match status" value="2"/>
</dbReference>
<keyword evidence="3" id="KW-0479">Metal-binding</keyword>
<dbReference type="InterPro" id="IPR000486">
    <property type="entry name" value="Xdiol_ring_cleave_dOase_1/2"/>
</dbReference>
<dbReference type="CDD" id="cd07237">
    <property type="entry name" value="BphC1-RGP6_C_like"/>
    <property type="match status" value="1"/>
</dbReference>
<keyword evidence="6 9" id="KW-0223">Dioxygenase</keyword>
<feature type="domain" description="VOC" evidence="10">
    <location>
        <begin position="142"/>
        <end position="263"/>
    </location>
</feature>
<dbReference type="EMBL" id="EU258607">
    <property type="protein sequence ID" value="ABX56043.1"/>
    <property type="molecule type" value="Genomic_DNA"/>
</dbReference>
<evidence type="ECO:0000256" key="3">
    <source>
        <dbReference type="ARBA" id="ARBA00022723"/>
    </source>
</evidence>
<dbReference type="GO" id="GO:0008198">
    <property type="term" value="F:ferrous iron binding"/>
    <property type="evidence" value="ECO:0007669"/>
    <property type="project" value="InterPro"/>
</dbReference>
<dbReference type="BRENDA" id="1.13.11.39">
    <property type="organism ID" value="11079"/>
</dbReference>
<keyword evidence="5 9" id="KW-0058">Aromatic hydrocarbons catabolism</keyword>
<dbReference type="AlphaFoldDB" id="A9QT35"/>
<dbReference type="InterPro" id="IPR050383">
    <property type="entry name" value="GlyoxalaseI/FosfomycinResist"/>
</dbReference>
<proteinExistence type="inferred from homology"/>
<dbReference type="PANTHER" id="PTHR21366:SF14">
    <property type="entry name" value="GLYOXALASE DOMAIN-CONTAINING PROTEIN 5"/>
    <property type="match status" value="1"/>
</dbReference>
<dbReference type="InterPro" id="IPR029068">
    <property type="entry name" value="Glyas_Bleomycin-R_OHBP_Dase"/>
</dbReference>
<dbReference type="Pfam" id="PF00903">
    <property type="entry name" value="Glyoxalase"/>
    <property type="match status" value="1"/>
</dbReference>
<protein>
    <submittedName>
        <fullName evidence="11">2,3-dihydroxybiphenyl 1,2-dioxygenase</fullName>
    </submittedName>
</protein>
<reference evidence="11" key="1">
    <citation type="journal article" date="2009" name="FEMS Microbiol. Lett.">
        <title>Enzyme-substrate interaction and characterization of a 2,3-dihydroxybiphenyl 1,2-dioxygenase from Dyella ginsengisoli LA-4.</title>
        <authorList>
            <person name="Li A."/>
            <person name="Qu Y."/>
            <person name="Zhou J."/>
            <person name="Ma F."/>
        </authorList>
    </citation>
    <scope>NUCLEOTIDE SEQUENCE</scope>
    <source>
        <strain evidence="11">LA-4</strain>
    </source>
</reference>
<accession>A9QT35</accession>
<feature type="domain" description="VOC" evidence="10">
    <location>
        <begin position="5"/>
        <end position="118"/>
    </location>
</feature>
<keyword evidence="4" id="KW-0677">Repeat</keyword>
<evidence type="ECO:0000256" key="9">
    <source>
        <dbReference type="RuleBase" id="RU000683"/>
    </source>
</evidence>
<keyword evidence="8 9" id="KW-0408">Iron</keyword>
<dbReference type="PROSITE" id="PS00082">
    <property type="entry name" value="EXTRADIOL_DIOXYGENAS"/>
    <property type="match status" value="1"/>
</dbReference>
<dbReference type="PANTHER" id="PTHR21366">
    <property type="entry name" value="GLYOXALASE FAMILY PROTEIN"/>
    <property type="match status" value="1"/>
</dbReference>
<evidence type="ECO:0000256" key="1">
    <source>
        <dbReference type="ARBA" id="ARBA00001954"/>
    </source>
</evidence>
<dbReference type="GO" id="GO:0051213">
    <property type="term" value="F:dioxygenase activity"/>
    <property type="evidence" value="ECO:0007669"/>
    <property type="project" value="UniProtKB-KW"/>
</dbReference>
<organism evidence="11">
    <name type="scientific">Dyella ginsengisoli</name>
    <dbReference type="NCBI Taxonomy" id="363848"/>
    <lineage>
        <taxon>Bacteria</taxon>
        <taxon>Pseudomonadati</taxon>
        <taxon>Pseudomonadota</taxon>
        <taxon>Gammaproteobacteria</taxon>
        <taxon>Lysobacterales</taxon>
        <taxon>Rhodanobacteraceae</taxon>
        <taxon>Dyella</taxon>
    </lineage>
</organism>
<keyword evidence="7 9" id="KW-0560">Oxidoreductase</keyword>
<dbReference type="CDD" id="cd07252">
    <property type="entry name" value="BphC1-RGP6_N_like"/>
    <property type="match status" value="1"/>
</dbReference>
<evidence type="ECO:0000256" key="8">
    <source>
        <dbReference type="ARBA" id="ARBA00023004"/>
    </source>
</evidence>
<name>A9QT35_9GAMM</name>